<proteinExistence type="predicted"/>
<dbReference type="Proteomes" id="UP000095285">
    <property type="component" value="Unassembled WGS sequence"/>
</dbReference>
<evidence type="ECO:0000259" key="7">
    <source>
        <dbReference type="PROSITE" id="PS50157"/>
    </source>
</evidence>
<evidence type="ECO:0000256" key="4">
    <source>
        <dbReference type="ARBA" id="ARBA00022833"/>
    </source>
</evidence>
<dbReference type="PROSITE" id="PS00028">
    <property type="entry name" value="ZINC_FINGER_C2H2_1"/>
    <property type="match status" value="6"/>
</dbReference>
<protein>
    <submittedName>
        <fullName evidence="9">Zinc finger protein</fullName>
    </submittedName>
</protein>
<reference evidence="8" key="1">
    <citation type="submission" date="2012-04" db="EMBL/GenBank/DDBJ databases">
        <title>The Genome Sequence of Loa loa.</title>
        <authorList>
            <consortium name="The Broad Institute Genome Sequencing Platform"/>
            <consortium name="Broad Institute Genome Sequencing Center for Infectious Disease"/>
            <person name="Nutman T.B."/>
            <person name="Fink D.L."/>
            <person name="Russ C."/>
            <person name="Young S."/>
            <person name="Zeng Q."/>
            <person name="Gargeya S."/>
            <person name="Alvarado L."/>
            <person name="Berlin A."/>
            <person name="Chapman S.B."/>
            <person name="Chen Z."/>
            <person name="Freedman E."/>
            <person name="Gellesch M."/>
            <person name="Goldberg J."/>
            <person name="Griggs A."/>
            <person name="Gujja S."/>
            <person name="Heilman E.R."/>
            <person name="Heiman D."/>
            <person name="Howarth C."/>
            <person name="Mehta T."/>
            <person name="Neiman D."/>
            <person name="Pearson M."/>
            <person name="Roberts A."/>
            <person name="Saif S."/>
            <person name="Shea T."/>
            <person name="Shenoy N."/>
            <person name="Sisk P."/>
            <person name="Stolte C."/>
            <person name="Sykes S."/>
            <person name="White J."/>
            <person name="Yandava C."/>
            <person name="Haas B."/>
            <person name="Henn M.R."/>
            <person name="Nusbaum C."/>
            <person name="Birren B."/>
        </authorList>
    </citation>
    <scope>NUCLEOTIDE SEQUENCE [LARGE SCALE GENOMIC DNA]</scope>
</reference>
<dbReference type="Gene3D" id="3.30.160.60">
    <property type="entry name" value="Classic Zinc Finger"/>
    <property type="match status" value="7"/>
</dbReference>
<evidence type="ECO:0000256" key="3">
    <source>
        <dbReference type="ARBA" id="ARBA00022771"/>
    </source>
</evidence>
<dbReference type="STRING" id="7209.A0A1I7VJ27"/>
<dbReference type="GO" id="GO:0045944">
    <property type="term" value="P:positive regulation of transcription by RNA polymerase II"/>
    <property type="evidence" value="ECO:0007669"/>
    <property type="project" value="TreeGrafter"/>
</dbReference>
<feature type="region of interest" description="Disordered" evidence="6">
    <location>
        <begin position="62"/>
        <end position="86"/>
    </location>
</feature>
<keyword evidence="2" id="KW-0677">Repeat</keyword>
<accession>A0A1I7VJ27</accession>
<feature type="domain" description="C2H2-type" evidence="7">
    <location>
        <begin position="686"/>
        <end position="713"/>
    </location>
</feature>
<feature type="domain" description="C2H2-type" evidence="7">
    <location>
        <begin position="764"/>
        <end position="791"/>
    </location>
</feature>
<dbReference type="WBParaSite" id="EN70_3124">
    <property type="protein sequence ID" value="EN70_3124"/>
    <property type="gene ID" value="EN70_3124"/>
</dbReference>
<feature type="domain" description="C2H2-type" evidence="7">
    <location>
        <begin position="591"/>
        <end position="618"/>
    </location>
</feature>
<keyword evidence="3 5" id="KW-0863">Zinc-finger</keyword>
<keyword evidence="1" id="KW-0479">Metal-binding</keyword>
<dbReference type="GO" id="GO:0005634">
    <property type="term" value="C:nucleus"/>
    <property type="evidence" value="ECO:0007669"/>
    <property type="project" value="TreeGrafter"/>
</dbReference>
<feature type="compositionally biased region" description="Basic and acidic residues" evidence="6">
    <location>
        <begin position="68"/>
        <end position="81"/>
    </location>
</feature>
<keyword evidence="4" id="KW-0862">Zinc</keyword>
<keyword evidence="8" id="KW-1185">Reference proteome</keyword>
<dbReference type="PROSITE" id="PS50157">
    <property type="entry name" value="ZINC_FINGER_C2H2_2"/>
    <property type="match status" value="5"/>
</dbReference>
<evidence type="ECO:0000313" key="9">
    <source>
        <dbReference type="WBParaSite" id="EN70_3124"/>
    </source>
</evidence>
<name>A0A1I7VJ27_LOALO</name>
<dbReference type="InterPro" id="IPR036236">
    <property type="entry name" value="Znf_C2H2_sf"/>
</dbReference>
<organism evidence="8 9">
    <name type="scientific">Loa loa</name>
    <name type="common">Eye worm</name>
    <name type="synonym">Filaria loa</name>
    <dbReference type="NCBI Taxonomy" id="7209"/>
    <lineage>
        <taxon>Eukaryota</taxon>
        <taxon>Metazoa</taxon>
        <taxon>Ecdysozoa</taxon>
        <taxon>Nematoda</taxon>
        <taxon>Chromadorea</taxon>
        <taxon>Rhabditida</taxon>
        <taxon>Spirurina</taxon>
        <taxon>Spiruromorpha</taxon>
        <taxon>Filarioidea</taxon>
        <taxon>Onchocercidae</taxon>
        <taxon>Loa</taxon>
    </lineage>
</organism>
<reference evidence="9" key="2">
    <citation type="submission" date="2016-11" db="UniProtKB">
        <authorList>
            <consortium name="WormBaseParasite"/>
        </authorList>
    </citation>
    <scope>IDENTIFICATION</scope>
</reference>
<evidence type="ECO:0000256" key="5">
    <source>
        <dbReference type="PROSITE-ProRule" id="PRU00042"/>
    </source>
</evidence>
<dbReference type="InterPro" id="IPR050688">
    <property type="entry name" value="Zinc_finger/UBP_domain"/>
</dbReference>
<evidence type="ECO:0000256" key="1">
    <source>
        <dbReference type="ARBA" id="ARBA00022723"/>
    </source>
</evidence>
<feature type="domain" description="C2H2-type" evidence="7">
    <location>
        <begin position="191"/>
        <end position="218"/>
    </location>
</feature>
<dbReference type="SMART" id="SM00355">
    <property type="entry name" value="ZnF_C2H2"/>
    <property type="match status" value="19"/>
</dbReference>
<dbReference type="eggNOG" id="KOG1721">
    <property type="taxonomic scope" value="Eukaryota"/>
</dbReference>
<evidence type="ECO:0000256" key="2">
    <source>
        <dbReference type="ARBA" id="ARBA00022737"/>
    </source>
</evidence>
<dbReference type="SUPFAM" id="SSF57667">
    <property type="entry name" value="beta-beta-alpha zinc fingers"/>
    <property type="match status" value="2"/>
</dbReference>
<evidence type="ECO:0000313" key="8">
    <source>
        <dbReference type="Proteomes" id="UP000095285"/>
    </source>
</evidence>
<sequence length="1173" mass="135704">MKSKRPIMGKRGKRARNVVENWDCRKNHINSEKLDPAEVELQKWRTNRMNYLKSRVSHIHLKSPSPVDVEKSTDERSKHDSPTTSKIAVAAQSQIAEMMRAKTPLSSRKPLVQRSVSKSLYKSESCISSSGSGNVMLSGTDTIIPEIIREADPGHLDFVSDNDNEKNPDSKRITITRCVEQSHKSLDKQAYHCSSCPSFFTSRRGMANHCKLHGANKRFKCASCDFGCDNYKTLQMHKAFHSAASKETSGNITSTHLTLVIAGSENVKVETKEVDEKTGAIIAPNRGFACIECPFISRDQNRLQMHLVGHRRTNGFKCSLCTYMSASAGFLKRHCELHKPQIYQWPPVYIGKRSSLVTNTTADDFTKPEGYEEQQKIPENLVISPLATPFVNEKQPLVTDNPKQHSIIRHSGQKYLCGFCGRHFKCYTLRLVHCIIRHSEHIAKEKYKSLLRERLNMCYSATDTTEEVLDSCSVLAQTTHHCSYCPFTCKQKSRLLRHENKHIVKAEHQCKHCTFSCRSTVVLMQHLRLHQEIPKLLQMPGRPKVLHDNEKTSTSTTVRMKVEKCSECPYTSRHICDLRTHAQMHVGKREFACEQCTYSTKRSHVLDAHLQLHMAEREGITGVSNNVRKGEGFKNHCILRRRGKIVGERSGHQLSSVYICRWCPYRTRICATLFIHHRNHLWNGRLRCEKCTFSTSYETKLHDHMKLHPSTESLSHSSSSKLAVSNKPAKLPNGEYSCRECPFKCSGYGKFWHHKQKHRKASRYQCDLCSYSVGSNFCLVKHRQSHKNHDSPESYDRKMEEFIVMKDYYSEEISASGMCVVEKDVVKEERKDCIVSSTNVLWLNCQKDAKTYQFNLSRIASKLPNFKAMNDTESLTKVFRCKQCPYFGTDEVLFNYHEEMHIGHRQYGCNLCTYSSLCPISLHRHLNLHFPSLPSRSAAKNRKRLLRHRYHQSPETIPSDVKVHQCAICPYKTAYHDRFEQHRLDHALVGIEYFRHIQQRLTTSIKRAAQNTSEPFVRPKIRRPDKRSDRQFTCSRCSFRCDTIIAYNTHFEKHGAKSFFKCELCDYSSETKNVVDFHVATHHMDVPISFFYKKAITNPDESQIKLKGDIDCRRYPRQELSCCQCDYRTFTMVEFAHHWEQMHCSRTQKDGRRIVEELRMDMVHSSWIRTVDN</sequence>
<dbReference type="PANTHER" id="PTHR24403">
    <property type="entry name" value="ZINC FINGER PROTEIN"/>
    <property type="match status" value="1"/>
</dbReference>
<dbReference type="InterPro" id="IPR013087">
    <property type="entry name" value="Znf_C2H2_type"/>
</dbReference>
<dbReference type="AlphaFoldDB" id="A0A1I7VJ27"/>
<dbReference type="PANTHER" id="PTHR24403:SF100">
    <property type="entry name" value="C2H2-TYPE DOMAIN-CONTAINING PROTEIN"/>
    <property type="match status" value="1"/>
</dbReference>
<feature type="domain" description="C2H2-type" evidence="7">
    <location>
        <begin position="563"/>
        <end position="590"/>
    </location>
</feature>
<evidence type="ECO:0000256" key="6">
    <source>
        <dbReference type="SAM" id="MobiDB-lite"/>
    </source>
</evidence>
<dbReference type="GO" id="GO:0008270">
    <property type="term" value="F:zinc ion binding"/>
    <property type="evidence" value="ECO:0007669"/>
    <property type="project" value="UniProtKB-KW"/>
</dbReference>